<dbReference type="GO" id="GO:0016853">
    <property type="term" value="F:isomerase activity"/>
    <property type="evidence" value="ECO:0007669"/>
    <property type="project" value="UniProtKB-KW"/>
</dbReference>
<evidence type="ECO:0000313" key="4">
    <source>
        <dbReference type="EMBL" id="MDR7300463.1"/>
    </source>
</evidence>
<accession>A0AAE4CNA8</accession>
<dbReference type="InterPro" id="IPR036249">
    <property type="entry name" value="Thioredoxin-like_sf"/>
</dbReference>
<evidence type="ECO:0000256" key="1">
    <source>
        <dbReference type="ARBA" id="ARBA00005791"/>
    </source>
</evidence>
<dbReference type="Gene3D" id="3.40.30.10">
    <property type="entry name" value="Glutaredoxin"/>
    <property type="match status" value="1"/>
</dbReference>
<dbReference type="Proteomes" id="UP001180845">
    <property type="component" value="Unassembled WGS sequence"/>
</dbReference>
<dbReference type="InterPro" id="IPR013766">
    <property type="entry name" value="Thioredoxin_domain"/>
</dbReference>
<dbReference type="RefSeq" id="WP_310269263.1">
    <property type="nucleotide sequence ID" value="NZ_JAVDXW010000001.1"/>
</dbReference>
<evidence type="ECO:0000313" key="5">
    <source>
        <dbReference type="Proteomes" id="UP001180845"/>
    </source>
</evidence>
<dbReference type="Pfam" id="PF13462">
    <property type="entry name" value="Thioredoxin_4"/>
    <property type="match status" value="1"/>
</dbReference>
<reference evidence="4" key="1">
    <citation type="submission" date="2023-07" db="EMBL/GenBank/DDBJ databases">
        <title>Sequencing the genomes of 1000 actinobacteria strains.</title>
        <authorList>
            <person name="Klenk H.-P."/>
        </authorList>
    </citation>
    <scope>NUCLEOTIDE SEQUENCE</scope>
    <source>
        <strain evidence="4">DSM 45977</strain>
    </source>
</reference>
<feature type="domain" description="Thioredoxin" evidence="3">
    <location>
        <begin position="46"/>
        <end position="244"/>
    </location>
</feature>
<dbReference type="InterPro" id="IPR012336">
    <property type="entry name" value="Thioredoxin-like_fold"/>
</dbReference>
<evidence type="ECO:0000259" key="3">
    <source>
        <dbReference type="PROSITE" id="PS51352"/>
    </source>
</evidence>
<keyword evidence="2" id="KW-1133">Transmembrane helix</keyword>
<proteinExistence type="inferred from homology"/>
<keyword evidence="5" id="KW-1185">Reference proteome</keyword>
<keyword evidence="4" id="KW-0413">Isomerase</keyword>
<evidence type="ECO:0000256" key="2">
    <source>
        <dbReference type="SAM" id="Phobius"/>
    </source>
</evidence>
<dbReference type="SUPFAM" id="SSF52833">
    <property type="entry name" value="Thioredoxin-like"/>
    <property type="match status" value="1"/>
</dbReference>
<comment type="caution">
    <text evidence="4">The sequence shown here is derived from an EMBL/GenBank/DDBJ whole genome shotgun (WGS) entry which is preliminary data.</text>
</comment>
<dbReference type="AlphaFoldDB" id="A0AAE4CNA8"/>
<protein>
    <submittedName>
        <fullName evidence="4">Protein-disulfide isomerase</fullName>
    </submittedName>
</protein>
<gene>
    <name evidence="4" type="ORF">JOF55_000644</name>
</gene>
<dbReference type="EMBL" id="JAVDXW010000001">
    <property type="protein sequence ID" value="MDR7300463.1"/>
    <property type="molecule type" value="Genomic_DNA"/>
</dbReference>
<feature type="transmembrane region" description="Helical" evidence="2">
    <location>
        <begin position="18"/>
        <end position="38"/>
    </location>
</feature>
<organism evidence="4 5">
    <name type="scientific">Haloactinomyces albus</name>
    <dbReference type="NCBI Taxonomy" id="1352928"/>
    <lineage>
        <taxon>Bacteria</taxon>
        <taxon>Bacillati</taxon>
        <taxon>Actinomycetota</taxon>
        <taxon>Actinomycetes</taxon>
        <taxon>Actinopolysporales</taxon>
        <taxon>Actinopolysporaceae</taxon>
        <taxon>Haloactinomyces</taxon>
    </lineage>
</organism>
<sequence length="245" mass="26641">MPKKTNPVAQRSGTSTNIILTAIVLIVAVVVIGGVLLFNRGGESQAGPGEAVPASVLHPKGSNMVSQGPKGAPTLVEFVDYQCPSCYSYYQNMTSKIEQEYEGKINFVVRNYPLDMHQLAVPAAKAVEAAAMQGKFEQMYHKMFDNYNSWAAAPSGQQLSTNKQAAVRQFETFAKQIGLDVAKFRADMNSQEVAQRVEQDRADGSKAGVQGTPTFYLNGRNFELTGNTAQDLDNLRQKLDGALAK</sequence>
<dbReference type="PANTHER" id="PTHR13887:SF55">
    <property type="entry name" value="SLR0313 PROTEIN"/>
    <property type="match status" value="1"/>
</dbReference>
<dbReference type="PANTHER" id="PTHR13887">
    <property type="entry name" value="GLUTATHIONE S-TRANSFERASE KAPPA"/>
    <property type="match status" value="1"/>
</dbReference>
<keyword evidence="2" id="KW-0812">Transmembrane</keyword>
<name>A0AAE4CNA8_9ACTN</name>
<dbReference type="PROSITE" id="PS51352">
    <property type="entry name" value="THIOREDOXIN_2"/>
    <property type="match status" value="1"/>
</dbReference>
<comment type="similarity">
    <text evidence="1">Belongs to the thioredoxin family. DsbA subfamily.</text>
</comment>
<keyword evidence="2" id="KW-0472">Membrane</keyword>